<protein>
    <recommendedName>
        <fullName evidence="2">RBR-type E3 ubiquitin transferase</fullName>
        <ecNumber evidence="2">2.3.2.31</ecNumber>
    </recommendedName>
</protein>
<evidence type="ECO:0000256" key="8">
    <source>
        <dbReference type="ARBA" id="ARBA00022833"/>
    </source>
</evidence>
<feature type="region of interest" description="Disordered" evidence="9">
    <location>
        <begin position="328"/>
        <end position="350"/>
    </location>
</feature>
<evidence type="ECO:0000256" key="5">
    <source>
        <dbReference type="ARBA" id="ARBA00022737"/>
    </source>
</evidence>
<dbReference type="SUPFAM" id="SSF57850">
    <property type="entry name" value="RING/U-box"/>
    <property type="match status" value="2"/>
</dbReference>
<keyword evidence="3" id="KW-0808">Transferase</keyword>
<evidence type="ECO:0000256" key="4">
    <source>
        <dbReference type="ARBA" id="ARBA00022723"/>
    </source>
</evidence>
<comment type="catalytic activity">
    <reaction evidence="1">
        <text>[E2 ubiquitin-conjugating enzyme]-S-ubiquitinyl-L-cysteine + [acceptor protein]-L-lysine = [E2 ubiquitin-conjugating enzyme]-L-cysteine + [acceptor protein]-N(6)-ubiquitinyl-L-lysine.</text>
        <dbReference type="EC" id="2.3.2.31"/>
    </reaction>
</comment>
<dbReference type="Gene3D" id="1.20.120.1750">
    <property type="match status" value="1"/>
</dbReference>
<feature type="region of interest" description="Disordered" evidence="9">
    <location>
        <begin position="281"/>
        <end position="301"/>
    </location>
</feature>
<name>A0A5C3MSU3_9AGAM</name>
<feature type="domain" description="RING-type" evidence="10">
    <location>
        <begin position="13"/>
        <end position="206"/>
    </location>
</feature>
<gene>
    <name evidence="11" type="ORF">OE88DRAFT_1665674</name>
</gene>
<dbReference type="InterPro" id="IPR044066">
    <property type="entry name" value="TRIAD_supradom"/>
</dbReference>
<keyword evidence="7" id="KW-0833">Ubl conjugation pathway</keyword>
<dbReference type="InterPro" id="IPR031127">
    <property type="entry name" value="E3_UB_ligase_RBR"/>
</dbReference>
<dbReference type="Pfam" id="PF01485">
    <property type="entry name" value="IBR"/>
    <property type="match status" value="1"/>
</dbReference>
<proteinExistence type="predicted"/>
<sequence length="402" mass="45165">MSFLAHCTAGRPTGHDCVVCQEPIMNVEIRAPCGHYYDKTCALQLFEASTRDESLHPPRCCRQPIPLRIVQFHMSNELAKLFDEKSREFGTLKRVYCSNPTCSHFLGEQIDKSVIYTCPKPSCSVRTCGRCKARMTSGTISHICKEDGADQDVLNMGDREGWARCPGCDALIELNLGCYHMTCRCKTEFCYLCKARWKNCQCPQWDERHLLIAAEERVDRELGAPRRPGRVEDAPAVARLPQVRPAAAAQRQPPVQLNPVRPAGPVRVAAQQPAAVARPVPVVTPPRLDPYGSVERRTQDRPQQFDARADPRLAAQPRVAELAQITATRREGQGARGTDAKGPTGTRAEGMQSLTRRERMIREAVEELRVNHDCQHDRWRYRPGGGVCQTCYNRLPSYLFVS</sequence>
<dbReference type="InterPro" id="IPR002867">
    <property type="entry name" value="IBR_dom"/>
</dbReference>
<evidence type="ECO:0000256" key="3">
    <source>
        <dbReference type="ARBA" id="ARBA00022679"/>
    </source>
</evidence>
<evidence type="ECO:0000256" key="1">
    <source>
        <dbReference type="ARBA" id="ARBA00001798"/>
    </source>
</evidence>
<evidence type="ECO:0000256" key="9">
    <source>
        <dbReference type="SAM" id="MobiDB-lite"/>
    </source>
</evidence>
<dbReference type="PROSITE" id="PS51873">
    <property type="entry name" value="TRIAD"/>
    <property type="match status" value="1"/>
</dbReference>
<keyword evidence="8" id="KW-0862">Zinc</keyword>
<dbReference type="OrthoDB" id="9977870at2759"/>
<keyword evidence="12" id="KW-1185">Reference proteome</keyword>
<dbReference type="EMBL" id="ML213523">
    <property type="protein sequence ID" value="TFK47506.1"/>
    <property type="molecule type" value="Genomic_DNA"/>
</dbReference>
<dbReference type="GO" id="GO:0016567">
    <property type="term" value="P:protein ubiquitination"/>
    <property type="evidence" value="ECO:0007669"/>
    <property type="project" value="InterPro"/>
</dbReference>
<dbReference type="STRING" id="5364.A0A5C3MSU3"/>
<evidence type="ECO:0000313" key="12">
    <source>
        <dbReference type="Proteomes" id="UP000305948"/>
    </source>
</evidence>
<dbReference type="PANTHER" id="PTHR11685">
    <property type="entry name" value="RBR FAMILY RING FINGER AND IBR DOMAIN-CONTAINING"/>
    <property type="match status" value="1"/>
</dbReference>
<keyword evidence="6" id="KW-0863">Zinc-finger</keyword>
<dbReference type="GO" id="GO:0061630">
    <property type="term" value="F:ubiquitin protein ligase activity"/>
    <property type="evidence" value="ECO:0007669"/>
    <property type="project" value="UniProtKB-EC"/>
</dbReference>
<dbReference type="EC" id="2.3.2.31" evidence="2"/>
<organism evidence="11 12">
    <name type="scientific">Heliocybe sulcata</name>
    <dbReference type="NCBI Taxonomy" id="5364"/>
    <lineage>
        <taxon>Eukaryota</taxon>
        <taxon>Fungi</taxon>
        <taxon>Dikarya</taxon>
        <taxon>Basidiomycota</taxon>
        <taxon>Agaricomycotina</taxon>
        <taxon>Agaricomycetes</taxon>
        <taxon>Gloeophyllales</taxon>
        <taxon>Gloeophyllaceae</taxon>
        <taxon>Heliocybe</taxon>
    </lineage>
</organism>
<reference evidence="11 12" key="1">
    <citation type="journal article" date="2019" name="Nat. Ecol. Evol.">
        <title>Megaphylogeny resolves global patterns of mushroom evolution.</title>
        <authorList>
            <person name="Varga T."/>
            <person name="Krizsan K."/>
            <person name="Foldi C."/>
            <person name="Dima B."/>
            <person name="Sanchez-Garcia M."/>
            <person name="Sanchez-Ramirez S."/>
            <person name="Szollosi G.J."/>
            <person name="Szarkandi J.G."/>
            <person name="Papp V."/>
            <person name="Albert L."/>
            <person name="Andreopoulos W."/>
            <person name="Angelini C."/>
            <person name="Antonin V."/>
            <person name="Barry K.W."/>
            <person name="Bougher N.L."/>
            <person name="Buchanan P."/>
            <person name="Buyck B."/>
            <person name="Bense V."/>
            <person name="Catcheside P."/>
            <person name="Chovatia M."/>
            <person name="Cooper J."/>
            <person name="Damon W."/>
            <person name="Desjardin D."/>
            <person name="Finy P."/>
            <person name="Geml J."/>
            <person name="Haridas S."/>
            <person name="Hughes K."/>
            <person name="Justo A."/>
            <person name="Karasinski D."/>
            <person name="Kautmanova I."/>
            <person name="Kiss B."/>
            <person name="Kocsube S."/>
            <person name="Kotiranta H."/>
            <person name="LaButti K.M."/>
            <person name="Lechner B.E."/>
            <person name="Liimatainen K."/>
            <person name="Lipzen A."/>
            <person name="Lukacs Z."/>
            <person name="Mihaltcheva S."/>
            <person name="Morgado L.N."/>
            <person name="Niskanen T."/>
            <person name="Noordeloos M.E."/>
            <person name="Ohm R.A."/>
            <person name="Ortiz-Santana B."/>
            <person name="Ovrebo C."/>
            <person name="Racz N."/>
            <person name="Riley R."/>
            <person name="Savchenko A."/>
            <person name="Shiryaev A."/>
            <person name="Soop K."/>
            <person name="Spirin V."/>
            <person name="Szebenyi C."/>
            <person name="Tomsovsky M."/>
            <person name="Tulloss R.E."/>
            <person name="Uehling J."/>
            <person name="Grigoriev I.V."/>
            <person name="Vagvolgyi C."/>
            <person name="Papp T."/>
            <person name="Martin F.M."/>
            <person name="Miettinen O."/>
            <person name="Hibbett D.S."/>
            <person name="Nagy L.G."/>
        </authorList>
    </citation>
    <scope>NUCLEOTIDE SEQUENCE [LARGE SCALE GENOMIC DNA]</scope>
    <source>
        <strain evidence="11 12">OMC1185</strain>
    </source>
</reference>
<evidence type="ECO:0000259" key="10">
    <source>
        <dbReference type="PROSITE" id="PS51873"/>
    </source>
</evidence>
<dbReference type="Proteomes" id="UP000305948">
    <property type="component" value="Unassembled WGS sequence"/>
</dbReference>
<dbReference type="CDD" id="cd22584">
    <property type="entry name" value="Rcat_RBR_unk"/>
    <property type="match status" value="1"/>
</dbReference>
<accession>A0A5C3MSU3</accession>
<evidence type="ECO:0000256" key="6">
    <source>
        <dbReference type="ARBA" id="ARBA00022771"/>
    </source>
</evidence>
<dbReference type="GO" id="GO:0008270">
    <property type="term" value="F:zinc ion binding"/>
    <property type="evidence" value="ECO:0007669"/>
    <property type="project" value="UniProtKB-KW"/>
</dbReference>
<evidence type="ECO:0000313" key="11">
    <source>
        <dbReference type="EMBL" id="TFK47506.1"/>
    </source>
</evidence>
<evidence type="ECO:0000256" key="7">
    <source>
        <dbReference type="ARBA" id="ARBA00022786"/>
    </source>
</evidence>
<keyword evidence="4" id="KW-0479">Metal-binding</keyword>
<keyword evidence="5" id="KW-0677">Repeat</keyword>
<evidence type="ECO:0000256" key="2">
    <source>
        <dbReference type="ARBA" id="ARBA00012251"/>
    </source>
</evidence>
<dbReference type="AlphaFoldDB" id="A0A5C3MSU3"/>